<evidence type="ECO:0000313" key="3">
    <source>
        <dbReference type="Proteomes" id="UP000181790"/>
    </source>
</evidence>
<dbReference type="InterPro" id="IPR045275">
    <property type="entry name" value="MscS_archaea/bacteria_type"/>
</dbReference>
<keyword evidence="1" id="KW-0472">Membrane</keyword>
<evidence type="ECO:0000313" key="2">
    <source>
        <dbReference type="EMBL" id="OIN57183.1"/>
    </source>
</evidence>
<name>A0A1S2VEN7_9BACT</name>
<feature type="transmembrane region" description="Helical" evidence="1">
    <location>
        <begin position="29"/>
        <end position="50"/>
    </location>
</feature>
<comment type="caution">
    <text evidence="2">The sequence shown here is derived from an EMBL/GenBank/DDBJ whole genome shotgun (WGS) entry which is preliminary data.</text>
</comment>
<feature type="transmembrane region" description="Helical" evidence="1">
    <location>
        <begin position="190"/>
        <end position="209"/>
    </location>
</feature>
<keyword evidence="1" id="KW-0812">Transmembrane</keyword>
<proteinExistence type="predicted"/>
<dbReference type="Pfam" id="PF05552">
    <property type="entry name" value="MS_channel_1st_1"/>
    <property type="match status" value="2"/>
</dbReference>
<accession>A0A1S2VEN7</accession>
<dbReference type="InterPro" id="IPR008910">
    <property type="entry name" value="MSC_TM_helix"/>
</dbReference>
<feature type="transmembrane region" description="Helical" evidence="1">
    <location>
        <begin position="113"/>
        <end position="138"/>
    </location>
</feature>
<sequence>MEKLPNLTEILINTFRTLINQFVDFVPKLIGAIVVLFIGVLVARVSSIVVKNVLGRVGFDKIGDKLNEIDFIKQLQTEIKLSEIVAKVLYYFILLVFITAATETLGVKAISDMVLSLVNFIPKVIAAAIMLQIGVLVADAMKKAVISICQTFRIASGKLLGMIVFFFFLIITIISALGQAGINTELLESSFNLLIGGIIFAFAAGYGYASRDVMANILSSFYSKNKFSEGQTIQIDDVKGVITKMDNTSITLKTDAATSVFPLQALQSKRVDIFPELTDNVTEQLLK</sequence>
<gene>
    <name evidence="2" type="ORF">BLX24_20690</name>
</gene>
<protein>
    <submittedName>
        <fullName evidence="2">Uncharacterized protein</fullName>
    </submittedName>
</protein>
<evidence type="ECO:0000256" key="1">
    <source>
        <dbReference type="SAM" id="Phobius"/>
    </source>
</evidence>
<reference evidence="2 3" key="1">
    <citation type="submission" date="2016-10" db="EMBL/GenBank/DDBJ databases">
        <title>Arsenicibacter rosenii gen. nov., sp. nov., an efficient arsenic-methylating bacterium isolated from an arsenic-contaminated paddy soil.</title>
        <authorList>
            <person name="Huang K."/>
        </authorList>
    </citation>
    <scope>NUCLEOTIDE SEQUENCE [LARGE SCALE GENOMIC DNA]</scope>
    <source>
        <strain evidence="2 3">SM-1</strain>
    </source>
</reference>
<dbReference type="PANTHER" id="PTHR30221:SF1">
    <property type="entry name" value="SMALL-CONDUCTANCE MECHANOSENSITIVE CHANNEL"/>
    <property type="match status" value="1"/>
</dbReference>
<dbReference type="GO" id="GO:0008381">
    <property type="term" value="F:mechanosensitive monoatomic ion channel activity"/>
    <property type="evidence" value="ECO:0007669"/>
    <property type="project" value="InterPro"/>
</dbReference>
<dbReference type="RefSeq" id="WP_071505116.1">
    <property type="nucleotide sequence ID" value="NZ_MORL01000014.1"/>
</dbReference>
<dbReference type="OrthoDB" id="1493289at2"/>
<feature type="transmembrane region" description="Helical" evidence="1">
    <location>
        <begin position="159"/>
        <end position="178"/>
    </location>
</feature>
<organism evidence="2 3">
    <name type="scientific">Arsenicibacter rosenii</name>
    <dbReference type="NCBI Taxonomy" id="1750698"/>
    <lineage>
        <taxon>Bacteria</taxon>
        <taxon>Pseudomonadati</taxon>
        <taxon>Bacteroidota</taxon>
        <taxon>Cytophagia</taxon>
        <taxon>Cytophagales</taxon>
        <taxon>Spirosomataceae</taxon>
        <taxon>Arsenicibacter</taxon>
    </lineage>
</organism>
<dbReference type="EMBL" id="MORL01000014">
    <property type="protein sequence ID" value="OIN57183.1"/>
    <property type="molecule type" value="Genomic_DNA"/>
</dbReference>
<keyword evidence="1" id="KW-1133">Transmembrane helix</keyword>
<dbReference type="PANTHER" id="PTHR30221">
    <property type="entry name" value="SMALL-CONDUCTANCE MECHANOSENSITIVE CHANNEL"/>
    <property type="match status" value="1"/>
</dbReference>
<dbReference type="AlphaFoldDB" id="A0A1S2VEN7"/>
<feature type="transmembrane region" description="Helical" evidence="1">
    <location>
        <begin position="88"/>
        <end position="107"/>
    </location>
</feature>
<dbReference type="Proteomes" id="UP000181790">
    <property type="component" value="Unassembled WGS sequence"/>
</dbReference>
<dbReference type="Gene3D" id="1.10.287.1260">
    <property type="match status" value="1"/>
</dbReference>
<keyword evidence="3" id="KW-1185">Reference proteome</keyword>